<feature type="compositionally biased region" description="Low complexity" evidence="1">
    <location>
        <begin position="188"/>
        <end position="197"/>
    </location>
</feature>
<protein>
    <submittedName>
        <fullName evidence="2">Uncharacterized protein</fullName>
    </submittedName>
</protein>
<dbReference type="STRING" id="2316362.A0A4Q2DV56"/>
<dbReference type="EMBL" id="SDEE01000060">
    <property type="protein sequence ID" value="RXW22805.1"/>
    <property type="molecule type" value="Genomic_DNA"/>
</dbReference>
<feature type="region of interest" description="Disordered" evidence="1">
    <location>
        <begin position="787"/>
        <end position="813"/>
    </location>
</feature>
<evidence type="ECO:0000313" key="2">
    <source>
        <dbReference type="EMBL" id="RXW22805.1"/>
    </source>
</evidence>
<dbReference type="AlphaFoldDB" id="A0A4Q2DV56"/>
<organism evidence="2 3">
    <name type="scientific">Candolleomyces aberdarensis</name>
    <dbReference type="NCBI Taxonomy" id="2316362"/>
    <lineage>
        <taxon>Eukaryota</taxon>
        <taxon>Fungi</taxon>
        <taxon>Dikarya</taxon>
        <taxon>Basidiomycota</taxon>
        <taxon>Agaricomycotina</taxon>
        <taxon>Agaricomycetes</taxon>
        <taxon>Agaricomycetidae</taxon>
        <taxon>Agaricales</taxon>
        <taxon>Agaricineae</taxon>
        <taxon>Psathyrellaceae</taxon>
        <taxon>Candolleomyces</taxon>
    </lineage>
</organism>
<comment type="caution">
    <text evidence="2">The sequence shown here is derived from an EMBL/GenBank/DDBJ whole genome shotgun (WGS) entry which is preliminary data.</text>
</comment>
<dbReference type="Proteomes" id="UP000290288">
    <property type="component" value="Unassembled WGS sequence"/>
</dbReference>
<evidence type="ECO:0000256" key="1">
    <source>
        <dbReference type="SAM" id="MobiDB-lite"/>
    </source>
</evidence>
<accession>A0A4Q2DV56</accession>
<feature type="region of interest" description="Disordered" evidence="1">
    <location>
        <begin position="340"/>
        <end position="362"/>
    </location>
</feature>
<feature type="compositionally biased region" description="Low complexity" evidence="1">
    <location>
        <begin position="108"/>
        <end position="121"/>
    </location>
</feature>
<reference evidence="2 3" key="1">
    <citation type="submission" date="2019-01" db="EMBL/GenBank/DDBJ databases">
        <title>Draft genome sequence of Psathyrella aberdarensis IHI B618.</title>
        <authorList>
            <person name="Buettner E."/>
            <person name="Kellner H."/>
        </authorList>
    </citation>
    <scope>NUCLEOTIDE SEQUENCE [LARGE SCALE GENOMIC DNA]</scope>
    <source>
        <strain evidence="2 3">IHI B618</strain>
    </source>
</reference>
<feature type="region of interest" description="Disordered" evidence="1">
    <location>
        <begin position="1"/>
        <end position="247"/>
    </location>
</feature>
<feature type="compositionally biased region" description="Low complexity" evidence="1">
    <location>
        <begin position="153"/>
        <end position="163"/>
    </location>
</feature>
<feature type="compositionally biased region" description="Basic and acidic residues" evidence="1">
    <location>
        <begin position="132"/>
        <end position="146"/>
    </location>
</feature>
<keyword evidence="3" id="KW-1185">Reference proteome</keyword>
<dbReference type="OrthoDB" id="2505887at2759"/>
<feature type="compositionally biased region" description="Polar residues" evidence="1">
    <location>
        <begin position="400"/>
        <end position="412"/>
    </location>
</feature>
<proteinExistence type="predicted"/>
<feature type="region of interest" description="Disordered" evidence="1">
    <location>
        <begin position="396"/>
        <end position="451"/>
    </location>
</feature>
<feature type="compositionally biased region" description="Low complexity" evidence="1">
    <location>
        <begin position="215"/>
        <end position="226"/>
    </location>
</feature>
<feature type="region of interest" description="Disordered" evidence="1">
    <location>
        <begin position="655"/>
        <end position="713"/>
    </location>
</feature>
<evidence type="ECO:0000313" key="3">
    <source>
        <dbReference type="Proteomes" id="UP000290288"/>
    </source>
</evidence>
<name>A0A4Q2DV56_9AGAR</name>
<sequence>MQEALPDASDADEGGSESELAGPSKGATRSNNVRRRKKTVKNTDDMEEGENGHQPAAKGSPFPDMDSRPRLSPTKTYSLKRKRREEAAAAALANGDTTLLTDDSEMLSSTPKKTSASSSPPRKAPAVKKKGGGSEKEKVPVKEKPKPKPTIQVSVSLDLSGLGLDDESDLTPLSESDTEPEPEPSPKPAVVAKAKTANGNHSSPGIQVRGHPMFTAPSTSTSTSKTAKAKGGRPKSSWEVKEEKEEDEWNREDLGTFVWVRLDGKNSKTAGVYTTRSKSKESLWWPASVHSSGSKGALKVKLFGNSSRTIAIEEPSSDNTRPRLKNFSLRFDSYEAAFQGTVHRGPSVASGSPRKKQKLEDENKAAWDAALREMQEAFLDSDDLPHPMEALTAMSALGRTGSSSTVAPNGSTNGKGRGKRKRRQSEEQTDPSDEEREHEPPLENEDLDIPGELVLARSAKTSLNEYWPAKLLDYVPPKKKEKEGKYKIVFLDTTQEAIPRKFFYIQSEDGFLTCKLGQIQSAVVDDTNDLEEEEIDPEFLIRSPSPPCRNPPPDQNKFVTLALREQFAYVKPILQAILHNQYKPTEKKVRVFMSGTSRQQANLSKVGSDRGMMDPRQVNELLVYLKHWCLRGDQNVQPRALLDLEDAAEPRDVAVAPASAEPGPSIRLSSPTPTEVAFESSPPVEPPPSSSFSPLTTQDEPVEEGPPRQIGSPEYEALSPLQRLDFCLNILLLEAIRQILLWRAGARRSMRMLSPEEEEELYEEGEKLLQERDWVHDVLRVRQRLNGMGAKTDEDGQAKSRSGRRTKTVNYAE</sequence>
<gene>
    <name evidence="2" type="ORF">EST38_g3051</name>
</gene>